<dbReference type="VEuPathDB" id="VectorBase:AALB20_033685"/>
<dbReference type="PIRSF" id="PIRSF038981">
    <property type="entry name" value="GRP"/>
    <property type="match status" value="1"/>
</dbReference>
<dbReference type="GO" id="GO:0007165">
    <property type="term" value="P:signal transduction"/>
    <property type="evidence" value="ECO:0007669"/>
    <property type="project" value="UniProtKB-KW"/>
</dbReference>
<evidence type="ECO:0000313" key="10">
    <source>
        <dbReference type="Proteomes" id="UP000069272"/>
    </source>
</evidence>
<sequence>MPVEGVCSGQWRKLRWKLISWHMAYTCGMQLGALTLAIFSFATFWSSGVEFAKIMSWMFFTINLFISINFTLLARHWPCLVHRWALLEHSLPDQLRLRAYQRQTSRQIIFISSVLFLSAVVEHVLSKPAGLHRAYRCPIANIWEAHYKQAFPEMFSFVPYNPFLGAFAQTITSLLTMYWNYVDLFLIVVSMALRVNLQHLYEVIRRSDKLHLNAQFWLEIRVQYRNVFDLTQAVNRHIGALIVVSYASNLFFICIQLLNVLQQNASFVVTSYFWYSLFHLVGRIVAVSLFGSAVHDQYSRIRSLSCRLPPECSYMNEVRQFQREVEHGSIALTGYGFFYLTRELILKIAATVVTYELVLTQVNEAEAKNGDDNPCT</sequence>
<dbReference type="STRING" id="7167.A0A182G0C1"/>
<evidence type="ECO:0000256" key="6">
    <source>
        <dbReference type="ARBA" id="ARBA00023136"/>
    </source>
</evidence>
<evidence type="ECO:0000256" key="2">
    <source>
        <dbReference type="ARBA" id="ARBA00005327"/>
    </source>
</evidence>
<dbReference type="InterPro" id="IPR009318">
    <property type="entry name" value="Gustatory_rcpt"/>
</dbReference>
<protein>
    <recommendedName>
        <fullName evidence="8">Gustatory receptor</fullName>
    </recommendedName>
</protein>
<keyword evidence="3" id="KW-1003">Cell membrane</keyword>
<evidence type="ECO:0000256" key="8">
    <source>
        <dbReference type="PIRNR" id="PIRNR038981"/>
    </source>
</evidence>
<dbReference type="GO" id="GO:0033041">
    <property type="term" value="F:sweet taste receptor activity"/>
    <property type="evidence" value="ECO:0007669"/>
    <property type="project" value="TreeGrafter"/>
</dbReference>
<evidence type="ECO:0000313" key="9">
    <source>
        <dbReference type="EnsemblMetazoa" id="AALB015700-PA"/>
    </source>
</evidence>
<evidence type="ECO:0000256" key="7">
    <source>
        <dbReference type="ARBA" id="ARBA00023170"/>
    </source>
</evidence>
<keyword evidence="4" id="KW-0812">Transmembrane</keyword>
<dbReference type="VEuPathDB" id="VectorBase:AALB015700"/>
<keyword evidence="8" id="KW-0807">Transducer</keyword>
<dbReference type="Pfam" id="PF06151">
    <property type="entry name" value="Trehalose_recp"/>
    <property type="match status" value="1"/>
</dbReference>
<evidence type="ECO:0000256" key="1">
    <source>
        <dbReference type="ARBA" id="ARBA00004651"/>
    </source>
</evidence>
<organism evidence="9 10">
    <name type="scientific">Anopheles albimanus</name>
    <name type="common">New world malaria mosquito</name>
    <dbReference type="NCBI Taxonomy" id="7167"/>
    <lineage>
        <taxon>Eukaryota</taxon>
        <taxon>Metazoa</taxon>
        <taxon>Ecdysozoa</taxon>
        <taxon>Arthropoda</taxon>
        <taxon>Hexapoda</taxon>
        <taxon>Insecta</taxon>
        <taxon>Pterygota</taxon>
        <taxon>Neoptera</taxon>
        <taxon>Endopterygota</taxon>
        <taxon>Diptera</taxon>
        <taxon>Nematocera</taxon>
        <taxon>Culicoidea</taxon>
        <taxon>Culicidae</taxon>
        <taxon>Anophelinae</taxon>
        <taxon>Anopheles</taxon>
    </lineage>
</organism>
<keyword evidence="5" id="KW-1133">Transmembrane helix</keyword>
<reference evidence="9" key="2">
    <citation type="submission" date="2022-08" db="UniProtKB">
        <authorList>
            <consortium name="EnsemblMetazoa"/>
        </authorList>
    </citation>
    <scope>IDENTIFICATION</scope>
    <source>
        <strain evidence="9">STECLA/ALBI9_A</strain>
    </source>
</reference>
<evidence type="ECO:0000256" key="5">
    <source>
        <dbReference type="ARBA" id="ARBA00022989"/>
    </source>
</evidence>
<dbReference type="GO" id="GO:0005886">
    <property type="term" value="C:plasma membrane"/>
    <property type="evidence" value="ECO:0007669"/>
    <property type="project" value="UniProtKB-SubCell"/>
</dbReference>
<accession>A0A182G0C1</accession>
<keyword evidence="10" id="KW-1185">Reference proteome</keyword>
<keyword evidence="7 8" id="KW-0675">Receptor</keyword>
<dbReference type="EnsemblMetazoa" id="AALB015700-RA">
    <property type="protein sequence ID" value="AALB015700-PA"/>
    <property type="gene ID" value="AALB015700"/>
</dbReference>
<dbReference type="PANTHER" id="PTHR21421">
    <property type="entry name" value="GUSTATORY RECEPTOR"/>
    <property type="match status" value="1"/>
</dbReference>
<name>A0A182G0C1_ANOAL</name>
<evidence type="ECO:0000256" key="4">
    <source>
        <dbReference type="ARBA" id="ARBA00022692"/>
    </source>
</evidence>
<comment type="function">
    <text evidence="8">Plays a role in the sugar gustatory response.</text>
</comment>
<keyword evidence="6" id="KW-0472">Membrane</keyword>
<reference evidence="9 10" key="1">
    <citation type="journal article" date="2017" name="G3 (Bethesda)">
        <title>The Physical Genome Mapping of Anopheles albimanus Corrected Scaffold Misassemblies and Identified Interarm Rearrangements in Genus Anopheles.</title>
        <authorList>
            <person name="Artemov G.N."/>
            <person name="Peery A.N."/>
            <person name="Jiang X."/>
            <person name="Tu Z."/>
            <person name="Stegniy V.N."/>
            <person name="Sharakhova M.V."/>
            <person name="Sharakhov I.V."/>
        </authorList>
    </citation>
    <scope>NUCLEOTIDE SEQUENCE [LARGE SCALE GENOMIC DNA]</scope>
    <source>
        <strain evidence="9 10">ALBI9_A</strain>
    </source>
</reference>
<dbReference type="PANTHER" id="PTHR21421:SF29">
    <property type="entry name" value="GUSTATORY RECEPTOR 5A FOR TREHALOSE-RELATED"/>
    <property type="match status" value="1"/>
</dbReference>
<comment type="subcellular location">
    <subcellularLocation>
        <location evidence="1">Cell membrane</location>
        <topology evidence="1">Multi-pass membrane protein</topology>
    </subcellularLocation>
</comment>
<dbReference type="AlphaFoldDB" id="A0A182G0C1"/>
<proteinExistence type="inferred from homology"/>
<evidence type="ECO:0000256" key="3">
    <source>
        <dbReference type="ARBA" id="ARBA00022475"/>
    </source>
</evidence>
<comment type="similarity">
    <text evidence="2">Belongs to the insect chemoreceptor superfamily. Gustatory receptor (GR) family. Gr5a subfamily.</text>
</comment>
<dbReference type="Proteomes" id="UP000069272">
    <property type="component" value="Chromosome 2R"/>
</dbReference>